<evidence type="ECO:0000256" key="9">
    <source>
        <dbReference type="ARBA" id="ARBA00023134"/>
    </source>
</evidence>
<comment type="similarity">
    <text evidence="2 15">Belongs to the UPRTase family.</text>
</comment>
<comment type="catalytic activity">
    <reaction evidence="11 15">
        <text>UMP + diphosphate = 5-phospho-alpha-D-ribose 1-diphosphate + uracil</text>
        <dbReference type="Rhea" id="RHEA:13017"/>
        <dbReference type="ChEBI" id="CHEBI:17568"/>
        <dbReference type="ChEBI" id="CHEBI:33019"/>
        <dbReference type="ChEBI" id="CHEBI:57865"/>
        <dbReference type="ChEBI" id="CHEBI:58017"/>
        <dbReference type="EC" id="2.4.2.9"/>
    </reaction>
</comment>
<evidence type="ECO:0000256" key="5">
    <source>
        <dbReference type="ARBA" id="ARBA00022676"/>
    </source>
</evidence>
<dbReference type="GO" id="GO:0006223">
    <property type="term" value="P:uracil salvage"/>
    <property type="evidence" value="ECO:0007669"/>
    <property type="project" value="InterPro"/>
</dbReference>
<feature type="binding site" evidence="15">
    <location>
        <position position="193"/>
    </location>
    <ligand>
        <name>uracil</name>
        <dbReference type="ChEBI" id="CHEBI:17568"/>
    </ligand>
</feature>
<accession>A0A7C4TXW2</accession>
<dbReference type="Pfam" id="PF14681">
    <property type="entry name" value="UPRTase"/>
    <property type="match status" value="1"/>
</dbReference>
<dbReference type="FunFam" id="3.40.50.2020:FF:000003">
    <property type="entry name" value="Uracil phosphoribosyltransferase"/>
    <property type="match status" value="1"/>
</dbReference>
<comment type="activity regulation">
    <text evidence="15">Allosterically activated by GTP.</text>
</comment>
<dbReference type="NCBIfam" id="NF001097">
    <property type="entry name" value="PRK00129.1"/>
    <property type="match status" value="1"/>
</dbReference>
<comment type="pathway">
    <text evidence="1 15">Pyrimidine metabolism; UMP biosynthesis via salvage pathway; UMP from uracil: step 1/1.</text>
</comment>
<dbReference type="GO" id="GO:0005525">
    <property type="term" value="F:GTP binding"/>
    <property type="evidence" value="ECO:0007669"/>
    <property type="project" value="UniProtKB-KW"/>
</dbReference>
<feature type="binding site" evidence="15">
    <location>
        <position position="199"/>
    </location>
    <ligand>
        <name>5-phospho-alpha-D-ribose 1-diphosphate</name>
        <dbReference type="ChEBI" id="CHEBI:58017"/>
    </ligand>
</feature>
<gene>
    <name evidence="15 17" type="primary">upp</name>
    <name evidence="17" type="ORF">ENV82_03120</name>
</gene>
<keyword evidence="8 15" id="KW-0460">Magnesium</keyword>
<evidence type="ECO:0000259" key="16">
    <source>
        <dbReference type="Pfam" id="PF14681"/>
    </source>
</evidence>
<evidence type="ECO:0000256" key="6">
    <source>
        <dbReference type="ARBA" id="ARBA00022679"/>
    </source>
</evidence>
<dbReference type="CDD" id="cd06223">
    <property type="entry name" value="PRTases_typeI"/>
    <property type="match status" value="1"/>
</dbReference>
<keyword evidence="6 15" id="KW-0808">Transferase</keyword>
<reference evidence="17" key="1">
    <citation type="journal article" date="2020" name="mSystems">
        <title>Genome- and Community-Level Interaction Insights into Carbon Utilization and Element Cycling Functions of Hydrothermarchaeota in Hydrothermal Sediment.</title>
        <authorList>
            <person name="Zhou Z."/>
            <person name="Liu Y."/>
            <person name="Xu W."/>
            <person name="Pan J."/>
            <person name="Luo Z.H."/>
            <person name="Li M."/>
        </authorList>
    </citation>
    <scope>NUCLEOTIDE SEQUENCE [LARGE SCALE GENOMIC DNA]</scope>
    <source>
        <strain evidence="17">SpSt-794</strain>
    </source>
</reference>
<dbReference type="SUPFAM" id="SSF53271">
    <property type="entry name" value="PRTase-like"/>
    <property type="match status" value="1"/>
</dbReference>
<feature type="binding site" evidence="15">
    <location>
        <position position="103"/>
    </location>
    <ligand>
        <name>5-phospho-alpha-D-ribose 1-diphosphate</name>
        <dbReference type="ChEBI" id="CHEBI:58017"/>
    </ligand>
</feature>
<dbReference type="HAMAP" id="MF_01218_B">
    <property type="entry name" value="Upp_B"/>
    <property type="match status" value="1"/>
</dbReference>
<evidence type="ECO:0000256" key="4">
    <source>
        <dbReference type="ARBA" id="ARBA00022533"/>
    </source>
</evidence>
<dbReference type="EC" id="2.4.2.9" evidence="3 15"/>
<keyword evidence="5 15" id="KW-0328">Glycosyltransferase</keyword>
<keyword evidence="7 15" id="KW-0547">Nucleotide-binding</keyword>
<dbReference type="EMBL" id="DTHV01000099">
    <property type="protein sequence ID" value="HGW60406.1"/>
    <property type="molecule type" value="Genomic_DNA"/>
</dbReference>
<sequence>MSDPVLIEHPLIKHKLTYLRKKDTNPKEFRELVKELSALMVYEIFRGTKLKEIEVETPIAKTKGYVLDEEISIVPILRAGIVMAEGILDLIPQARVGYIGIYRDPKTLEPVEYYSKLPSNIANSSVFVVDPMLATGGSASKAISIVKEAKAKKIFFVCIISAPTGVEKVEHDHPDVKIYTISVDEKLNSHGYIVPGLGDAGDRLFGTK</sequence>
<dbReference type="GO" id="GO:0044206">
    <property type="term" value="P:UMP salvage"/>
    <property type="evidence" value="ECO:0007669"/>
    <property type="project" value="UniProtKB-UniRule"/>
</dbReference>
<dbReference type="AlphaFoldDB" id="A0A7C4TXW2"/>
<comment type="cofactor">
    <cofactor evidence="15">
        <name>Mg(2+)</name>
        <dbReference type="ChEBI" id="CHEBI:18420"/>
    </cofactor>
    <text evidence="15">Binds 1 Mg(2+) ion per subunit. The magnesium is bound as Mg-PRPP.</text>
</comment>
<dbReference type="Gene3D" id="3.40.50.2020">
    <property type="match status" value="1"/>
</dbReference>
<evidence type="ECO:0000256" key="13">
    <source>
        <dbReference type="ARBA" id="ARBA00072146"/>
    </source>
</evidence>
<dbReference type="InterPro" id="IPR034332">
    <property type="entry name" value="Upp_B"/>
</dbReference>
<dbReference type="UniPathway" id="UPA00574">
    <property type="reaction ID" value="UER00636"/>
</dbReference>
<evidence type="ECO:0000256" key="2">
    <source>
        <dbReference type="ARBA" id="ARBA00009516"/>
    </source>
</evidence>
<dbReference type="InterPro" id="IPR050054">
    <property type="entry name" value="UPRTase/APRTase"/>
</dbReference>
<dbReference type="PANTHER" id="PTHR32315:SF4">
    <property type="entry name" value="URACIL PHOSPHORIBOSYLTRANSFERASE, CHLOROPLASTIC"/>
    <property type="match status" value="1"/>
</dbReference>
<keyword evidence="9 15" id="KW-0342">GTP-binding</keyword>
<dbReference type="GO" id="GO:0005737">
    <property type="term" value="C:cytoplasm"/>
    <property type="evidence" value="ECO:0007669"/>
    <property type="project" value="UniProtKB-ARBA"/>
</dbReference>
<dbReference type="PANTHER" id="PTHR32315">
    <property type="entry name" value="ADENINE PHOSPHORIBOSYLTRANSFERASE"/>
    <property type="match status" value="1"/>
</dbReference>
<evidence type="ECO:0000256" key="14">
    <source>
        <dbReference type="ARBA" id="ARBA00079807"/>
    </source>
</evidence>
<name>A0A7C4TXW2_9BACT</name>
<dbReference type="GO" id="GO:0000287">
    <property type="term" value="F:magnesium ion binding"/>
    <property type="evidence" value="ECO:0007669"/>
    <property type="project" value="UniProtKB-UniRule"/>
</dbReference>
<comment type="function">
    <text evidence="12 15">Catalyzes the conversion of uracil and 5-phospho-alpha-D-ribose 1-diphosphate (PRPP) to UMP and diphosphate.</text>
</comment>
<evidence type="ECO:0000256" key="8">
    <source>
        <dbReference type="ARBA" id="ARBA00022842"/>
    </source>
</evidence>
<dbReference type="InterPro" id="IPR029057">
    <property type="entry name" value="PRTase-like"/>
</dbReference>
<evidence type="ECO:0000256" key="1">
    <source>
        <dbReference type="ARBA" id="ARBA00005180"/>
    </source>
</evidence>
<evidence type="ECO:0000256" key="10">
    <source>
        <dbReference type="ARBA" id="ARBA00031082"/>
    </source>
</evidence>
<evidence type="ECO:0000256" key="15">
    <source>
        <dbReference type="HAMAP-Rule" id="MF_01218"/>
    </source>
</evidence>
<evidence type="ECO:0000256" key="11">
    <source>
        <dbReference type="ARBA" id="ARBA00052919"/>
    </source>
</evidence>
<dbReference type="InterPro" id="IPR005765">
    <property type="entry name" value="UPRT"/>
</dbReference>
<comment type="caution">
    <text evidence="17">The sequence shown here is derived from an EMBL/GenBank/DDBJ whole genome shotgun (WGS) entry which is preliminary data.</text>
</comment>
<protein>
    <recommendedName>
        <fullName evidence="13 15">Uracil phosphoribosyltransferase</fullName>
        <ecNumber evidence="3 15">2.4.2.9</ecNumber>
    </recommendedName>
    <alternativeName>
        <fullName evidence="10 15">UMP pyrophosphorylase</fullName>
    </alternativeName>
    <alternativeName>
        <fullName evidence="14 15">UPRTase</fullName>
    </alternativeName>
</protein>
<dbReference type="InterPro" id="IPR000836">
    <property type="entry name" value="PRTase_dom"/>
</dbReference>
<keyword evidence="4 15" id="KW-0021">Allosteric enzyme</keyword>
<organism evidence="17">
    <name type="scientific">Caldisericum exile</name>
    <dbReference type="NCBI Taxonomy" id="693075"/>
    <lineage>
        <taxon>Bacteria</taxon>
        <taxon>Pseudomonadati</taxon>
        <taxon>Caldisericota/Cryosericota group</taxon>
        <taxon>Caldisericota</taxon>
        <taxon>Caldisericia</taxon>
        <taxon>Caldisericales</taxon>
        <taxon>Caldisericaceae</taxon>
        <taxon>Caldisericum</taxon>
    </lineage>
</organism>
<proteinExistence type="inferred from homology"/>
<evidence type="ECO:0000256" key="7">
    <source>
        <dbReference type="ARBA" id="ARBA00022741"/>
    </source>
</evidence>
<evidence type="ECO:0000256" key="12">
    <source>
        <dbReference type="ARBA" id="ARBA00056901"/>
    </source>
</evidence>
<evidence type="ECO:0000256" key="3">
    <source>
        <dbReference type="ARBA" id="ARBA00011894"/>
    </source>
</evidence>
<feature type="binding site" evidence="15">
    <location>
        <begin position="130"/>
        <end position="138"/>
    </location>
    <ligand>
        <name>5-phospho-alpha-D-ribose 1-diphosphate</name>
        <dbReference type="ChEBI" id="CHEBI:58017"/>
    </ligand>
</feature>
<feature type="domain" description="Phosphoribosyltransferase" evidence="16">
    <location>
        <begin position="7"/>
        <end position="207"/>
    </location>
</feature>
<feature type="binding site" evidence="15">
    <location>
        <position position="78"/>
    </location>
    <ligand>
        <name>5-phospho-alpha-D-ribose 1-diphosphate</name>
        <dbReference type="ChEBI" id="CHEBI:58017"/>
    </ligand>
</feature>
<feature type="binding site" evidence="15">
    <location>
        <begin position="198"/>
        <end position="200"/>
    </location>
    <ligand>
        <name>uracil</name>
        <dbReference type="ChEBI" id="CHEBI:17568"/>
    </ligand>
</feature>
<dbReference type="GO" id="GO:0004845">
    <property type="term" value="F:uracil phosphoribosyltransferase activity"/>
    <property type="evidence" value="ECO:0007669"/>
    <property type="project" value="UniProtKB-UniRule"/>
</dbReference>
<evidence type="ECO:0000313" key="17">
    <source>
        <dbReference type="EMBL" id="HGW60406.1"/>
    </source>
</evidence>
<dbReference type="NCBIfam" id="TIGR01091">
    <property type="entry name" value="upp"/>
    <property type="match status" value="1"/>
</dbReference>